<keyword evidence="3" id="KW-0862">Zinc</keyword>
<feature type="compositionally biased region" description="Pro residues" evidence="4">
    <location>
        <begin position="203"/>
        <end position="251"/>
    </location>
</feature>
<organism evidence="6 7">
    <name type="scientific">Frankliniella fusca</name>
    <dbReference type="NCBI Taxonomy" id="407009"/>
    <lineage>
        <taxon>Eukaryota</taxon>
        <taxon>Metazoa</taxon>
        <taxon>Ecdysozoa</taxon>
        <taxon>Arthropoda</taxon>
        <taxon>Hexapoda</taxon>
        <taxon>Insecta</taxon>
        <taxon>Pterygota</taxon>
        <taxon>Neoptera</taxon>
        <taxon>Paraneoptera</taxon>
        <taxon>Thysanoptera</taxon>
        <taxon>Terebrantia</taxon>
        <taxon>Thripoidea</taxon>
        <taxon>Thripidae</taxon>
        <taxon>Frankliniella</taxon>
    </lineage>
</organism>
<evidence type="ECO:0000313" key="7">
    <source>
        <dbReference type="Proteomes" id="UP001219518"/>
    </source>
</evidence>
<feature type="region of interest" description="Disordered" evidence="4">
    <location>
        <begin position="1008"/>
        <end position="1061"/>
    </location>
</feature>
<evidence type="ECO:0000313" key="6">
    <source>
        <dbReference type="EMBL" id="KAK3919454.1"/>
    </source>
</evidence>
<feature type="compositionally biased region" description="Low complexity" evidence="4">
    <location>
        <begin position="522"/>
        <end position="543"/>
    </location>
</feature>
<comment type="caution">
    <text evidence="6">The sequence shown here is derived from an EMBL/GenBank/DDBJ whole genome shotgun (WGS) entry which is preliminary data.</text>
</comment>
<feature type="region of interest" description="Disordered" evidence="4">
    <location>
        <begin position="134"/>
        <end position="355"/>
    </location>
</feature>
<feature type="compositionally biased region" description="Basic and acidic residues" evidence="4">
    <location>
        <begin position="667"/>
        <end position="688"/>
    </location>
</feature>
<keyword evidence="7" id="KW-1185">Reference proteome</keyword>
<accession>A0AAE1HDP6</accession>
<feature type="region of interest" description="Disordered" evidence="4">
    <location>
        <begin position="840"/>
        <end position="933"/>
    </location>
</feature>
<evidence type="ECO:0000256" key="4">
    <source>
        <dbReference type="SAM" id="MobiDB-lite"/>
    </source>
</evidence>
<feature type="compositionally biased region" description="Polar residues" evidence="4">
    <location>
        <begin position="617"/>
        <end position="633"/>
    </location>
</feature>
<feature type="compositionally biased region" description="Basic and acidic residues" evidence="4">
    <location>
        <begin position="495"/>
        <end position="511"/>
    </location>
</feature>
<name>A0AAE1HDP6_9NEOP</name>
<reference evidence="6" key="1">
    <citation type="submission" date="2021-07" db="EMBL/GenBank/DDBJ databases">
        <authorList>
            <person name="Catto M.A."/>
            <person name="Jacobson A."/>
            <person name="Kennedy G."/>
            <person name="Labadie P."/>
            <person name="Hunt B.G."/>
            <person name="Srinivasan R."/>
        </authorList>
    </citation>
    <scope>NUCLEOTIDE SEQUENCE</scope>
    <source>
        <strain evidence="6">PL_HMW_Pooled</strain>
        <tissue evidence="6">Head</tissue>
    </source>
</reference>
<feature type="domain" description="MYND-type" evidence="5">
    <location>
        <begin position="1342"/>
        <end position="1369"/>
    </location>
</feature>
<gene>
    <name evidence="6" type="ORF">KUF71_008581</name>
</gene>
<dbReference type="Pfam" id="PF01753">
    <property type="entry name" value="zf-MYND"/>
    <property type="match status" value="1"/>
</dbReference>
<evidence type="ECO:0000259" key="5">
    <source>
        <dbReference type="Pfam" id="PF01753"/>
    </source>
</evidence>
<feature type="compositionally biased region" description="Low complexity" evidence="4">
    <location>
        <begin position="876"/>
        <end position="894"/>
    </location>
</feature>
<feature type="compositionally biased region" description="Low complexity" evidence="4">
    <location>
        <begin position="252"/>
        <end position="283"/>
    </location>
</feature>
<feature type="region of interest" description="Disordered" evidence="4">
    <location>
        <begin position="486"/>
        <end position="553"/>
    </location>
</feature>
<feature type="region of interest" description="Disordered" evidence="4">
    <location>
        <begin position="1"/>
        <end position="50"/>
    </location>
</feature>
<feature type="compositionally biased region" description="Low complexity" evidence="4">
    <location>
        <begin position="193"/>
        <end position="202"/>
    </location>
</feature>
<feature type="compositionally biased region" description="Pro residues" evidence="4">
    <location>
        <begin position="18"/>
        <end position="35"/>
    </location>
</feature>
<feature type="compositionally biased region" description="Basic and acidic residues" evidence="4">
    <location>
        <begin position="705"/>
        <end position="724"/>
    </location>
</feature>
<feature type="compositionally biased region" description="Polar residues" evidence="4">
    <location>
        <begin position="590"/>
        <end position="602"/>
    </location>
</feature>
<dbReference type="EMBL" id="JAHWGI010000979">
    <property type="protein sequence ID" value="KAK3919454.1"/>
    <property type="molecule type" value="Genomic_DNA"/>
</dbReference>
<dbReference type="InterPro" id="IPR002893">
    <property type="entry name" value="Znf_MYND"/>
</dbReference>
<feature type="compositionally biased region" description="Basic and acidic residues" evidence="4">
    <location>
        <begin position="435"/>
        <end position="448"/>
    </location>
</feature>
<dbReference type="Proteomes" id="UP001219518">
    <property type="component" value="Unassembled WGS sequence"/>
</dbReference>
<dbReference type="GO" id="GO:0008270">
    <property type="term" value="F:zinc ion binding"/>
    <property type="evidence" value="ECO:0007669"/>
    <property type="project" value="UniProtKB-KW"/>
</dbReference>
<keyword evidence="1" id="KW-0479">Metal-binding</keyword>
<feature type="region of interest" description="Disordered" evidence="4">
    <location>
        <begin position="739"/>
        <end position="759"/>
    </location>
</feature>
<feature type="compositionally biased region" description="Basic and acidic residues" evidence="4">
    <location>
        <begin position="647"/>
        <end position="660"/>
    </location>
</feature>
<feature type="compositionally biased region" description="Basic and acidic residues" evidence="4">
    <location>
        <begin position="290"/>
        <end position="301"/>
    </location>
</feature>
<feature type="compositionally biased region" description="Basic and acidic residues" evidence="4">
    <location>
        <begin position="456"/>
        <end position="469"/>
    </location>
</feature>
<evidence type="ECO:0000256" key="3">
    <source>
        <dbReference type="ARBA" id="ARBA00022833"/>
    </source>
</evidence>
<keyword evidence="2" id="KW-0863">Zinc-finger</keyword>
<protein>
    <submittedName>
        <fullName evidence="6">Non-homologous end joining protein Ku</fullName>
    </submittedName>
</protein>
<sequence>MLAAMQPRNLFSGRQKGPPGPGPGPPPPASWPAPGPYDQFQYQQEQHAPPYDPYWQNSQNGAYCAYWEGRRGSCYNPQQCAGWSPQSPYPYPLHQQAYYHYYYGGGPQDYSCTPASSEKRPHWLGNCDYFPSAEDGWRDPHTPRPPDWREPFQEATPSSSPWSSDGGSSGGGWSAPRPGPGLRSNLRSVVEAPRAPAPASCGPRPPPYSPRRPPPPPTQPCPPTPPQPCPPPMCPPPYSPPQPPLCPPCSPSAPSTSLPSVPSWSLPSSGEGESAQPAAQPPAVTATENRASDSTDPDALKRLSKYVVARYHLASPQSDEESQGKVKKSRWDVTTPSASFKPKKTHSLRLSEDSEKSNACKGITKLILGDEGSSSASRTGQTDAPLPKLKKKACSDFNVTLDSGASNACGGISQPECINSLLVMELSNCGGKRNSVNEDCARKEDKPVKGVASASKPEKKTSSGEKLSDLGKSIACGGITLISEEKESSVASTLKKRDSSSSKAEKKELSDKNLTVGHSGKSESSCSSRLKPSESNPSPSLPSTNEVSLGPIPNQNQCEVIASTSVDKINVLVASKSVKSGKHLDKIETGLSSKSNSSQNCVESKDKPNKANHIPKESNSSVRVETCAILSTSSKVKHKKHKKDKKEKREKEMKEKGKEMKGKKKEKGKEREKEKEKEKVRRDSERLFSPDLPKNKKSGTARSVGAREKLDSPQRESRKNEKKAVSVFYPPKFKTDFRIPKKNNEALPNPFTNTANDNVCDNVSKPDTWLQKGTTKNNIPSSSALSTKIAPIAPLSLRRSSDEDFWSIEKSSKQNCEVQDILEGRMEIDLAEEILVAKRKTRSVTSTPKSSKRKKADSDDEWTPTRARSGGRRSRCSSISSKPPSPARSGIASRTRSRTRSPSRHAPNPLGFSGRYSTDEESEEETTECGSNWTDEGIEKWLRNASSPVADHASIAACKTRLVDIAHKKKIFNQDTQNYVSVDKISLLKGQVDVPVLPEGVETILSSSNEKILSSSDRIPSSPNDETPSLTVPRISSPSQERNLPPSSEKNPQPSDVNPLQCSEITPLTTQLPVPLAKVTEPVPTARAANVAVACEVTETVGEKEDVVILDEDNCQSDIEEIDLEGSLGPVNTSRPWEELWRCMKVKDKYYFDLLEDNLKLAIDFLSTFIQKINEAEKLKTKTRQVERFGKLRQEFVENVKLYWSDTKASLDNICKNFSNRDLYEILKKKLSATNDLSDPQSFVKDLEELFLLVTTPSMKQLKCHCGDTVTLAARLFLLYKTKEEYLNEISSIKSNVQVDVAQPEVNAGVVDEIQAPATVHNPMEPHLSDQEVAMKNATYVCKVCPAAAEIRCSSCSDIFYCSKTCQVRQKPIVQITGERQCLGIIDAN</sequence>
<feature type="region of interest" description="Disordered" evidence="4">
    <location>
        <begin position="432"/>
        <end position="470"/>
    </location>
</feature>
<feature type="region of interest" description="Disordered" evidence="4">
    <location>
        <begin position="575"/>
        <end position="727"/>
    </location>
</feature>
<dbReference type="SUPFAM" id="SSF144232">
    <property type="entry name" value="HIT/MYND zinc finger-like"/>
    <property type="match status" value="1"/>
</dbReference>
<reference evidence="6" key="2">
    <citation type="journal article" date="2023" name="BMC Genomics">
        <title>Pest status, molecular evolution, and epigenetic factors derived from the genome assembly of Frankliniella fusca, a thysanopteran phytovirus vector.</title>
        <authorList>
            <person name="Catto M.A."/>
            <person name="Labadie P.E."/>
            <person name="Jacobson A.L."/>
            <person name="Kennedy G.G."/>
            <person name="Srinivasan R."/>
            <person name="Hunt B.G."/>
        </authorList>
    </citation>
    <scope>NUCLEOTIDE SEQUENCE</scope>
    <source>
        <strain evidence="6">PL_HMW_Pooled</strain>
    </source>
</reference>
<feature type="compositionally biased region" description="Polar residues" evidence="4">
    <location>
        <begin position="750"/>
        <end position="759"/>
    </location>
</feature>
<feature type="compositionally biased region" description="Polar residues" evidence="4">
    <location>
        <begin position="1017"/>
        <end position="1061"/>
    </location>
</feature>
<evidence type="ECO:0000256" key="2">
    <source>
        <dbReference type="ARBA" id="ARBA00022771"/>
    </source>
</evidence>
<feature type="compositionally biased region" description="Basic residues" evidence="4">
    <location>
        <begin position="635"/>
        <end position="646"/>
    </location>
</feature>
<feature type="compositionally biased region" description="Low complexity" evidence="4">
    <location>
        <begin position="157"/>
        <end position="166"/>
    </location>
</feature>
<evidence type="ECO:0000256" key="1">
    <source>
        <dbReference type="ARBA" id="ARBA00022723"/>
    </source>
</evidence>
<proteinExistence type="predicted"/>
<dbReference type="Gene3D" id="6.10.140.2220">
    <property type="match status" value="1"/>
</dbReference>
<feature type="compositionally biased region" description="Basic and acidic residues" evidence="4">
    <location>
        <begin position="135"/>
        <end position="152"/>
    </location>
</feature>